<sequence length="719" mass="80963">MNNINVTLAKELNISIEQVENVIKLLDEGNTVPFISRYRKEITGGLSDDILRKFFERLNYLRNLLDRKNDVIRLIEEQGKLTEELRSQIMNSNTLTEVEDIYRPYKPKKRTRATIAVEKGLKPLAEIIVEGNFNGNILDEAGKYVSEDKGVVSADEALQGAMDVISEIISDDADYRKWIRDLVKNDGIIETKGNTSESSPYEMYYEYKESVKTIPSHRILAINRGEKEKFLSVKILINEEKILNYLMRKTLKNNSITDKYIELSVKDSFKRLIFPSIEREIRSELTDIGEQGAIDIFKANLKALLMQAPIKNKIIMGYDPGFRTGCKIAILDDTGKFLDKATVFPTVPRNDVAGTIKVLKELIYKYNVEVISLGNGTASRESEEVIAKLIAEVKKETGKEMFYVIVSEAGASVYSASELAAKEYPDLDVTVRGAISIGRRLQDPLAELVKIDPKAIGVGQYQHDVTQKKLDESLTGIVEDCVNNVGVDLNIATPALLSYISGINPSIANNIVAFREENGKFTSRKQLLKVKRLGQKAYEQCAGFLRVMESKEPLDNTSVHPESYEVARKLINRLGYSNDDLRSGNLKDIDEKLKEFNLVELVEELSVGLPTLKDIVKEIKKPGRDPREELPKPIFKSGVIDIKDLKPGMTLMGTVRNVSDFGAFVDIGVHQDGLVHKSQMADRFVKHPLDVVKVGDVVEVRILEVDEKRKRISLSMKKE</sequence>
<dbReference type="Gene3D" id="1.10.150.310">
    <property type="entry name" value="Tex RuvX-like domain-like"/>
    <property type="match status" value="1"/>
</dbReference>
<dbReference type="InterPro" id="IPR003029">
    <property type="entry name" value="S1_domain"/>
</dbReference>
<dbReference type="Pfam" id="PF00575">
    <property type="entry name" value="S1"/>
    <property type="match status" value="1"/>
</dbReference>
<dbReference type="Proteomes" id="UP001057868">
    <property type="component" value="Unassembled WGS sequence"/>
</dbReference>
<evidence type="ECO:0000259" key="1">
    <source>
        <dbReference type="PROSITE" id="PS50126"/>
    </source>
</evidence>
<dbReference type="FunFam" id="2.40.50.140:FF:000051">
    <property type="entry name" value="RNA-binding transcriptional accessory protein"/>
    <property type="match status" value="1"/>
</dbReference>
<dbReference type="InterPro" id="IPR050437">
    <property type="entry name" value="Ribos_protein_bS1-like"/>
</dbReference>
<dbReference type="SUPFAM" id="SSF53098">
    <property type="entry name" value="Ribonuclease H-like"/>
    <property type="match status" value="1"/>
</dbReference>
<dbReference type="Pfam" id="PF22706">
    <property type="entry name" value="Tex_central_region"/>
    <property type="match status" value="1"/>
</dbReference>
<protein>
    <submittedName>
        <fullName evidence="2">RNA-binding protein</fullName>
    </submittedName>
</protein>
<dbReference type="Gene3D" id="1.10.10.650">
    <property type="entry name" value="RuvA domain 2-like"/>
    <property type="match status" value="1"/>
</dbReference>
<dbReference type="InterPro" id="IPR037027">
    <property type="entry name" value="YqgF/RNaseH-like_dom_sf"/>
</dbReference>
<dbReference type="Gene3D" id="1.10.3500.10">
    <property type="entry name" value="Tex N-terminal region-like"/>
    <property type="match status" value="1"/>
</dbReference>
<dbReference type="GO" id="GO:0006139">
    <property type="term" value="P:nucleobase-containing compound metabolic process"/>
    <property type="evidence" value="ECO:0007669"/>
    <property type="project" value="InterPro"/>
</dbReference>
<dbReference type="SUPFAM" id="SSF47781">
    <property type="entry name" value="RuvA domain 2-like"/>
    <property type="match status" value="2"/>
</dbReference>
<dbReference type="SMART" id="SM00732">
    <property type="entry name" value="YqgFc"/>
    <property type="match status" value="1"/>
</dbReference>
<evidence type="ECO:0000313" key="2">
    <source>
        <dbReference type="EMBL" id="GKU23337.1"/>
    </source>
</evidence>
<dbReference type="PROSITE" id="PS50126">
    <property type="entry name" value="S1"/>
    <property type="match status" value="1"/>
</dbReference>
<reference evidence="2" key="1">
    <citation type="journal article" date="2023" name="Int. J. Syst. Evol. Microbiol.">
        <title>&lt;i&gt;Clostridium folliculivorans&lt;/i&gt; sp. nov., isolated from soil samples of an organic paddy in Japan.</title>
        <authorList>
            <person name="Tazawa J."/>
            <person name="Kobayashi H."/>
            <person name="Tanizawa Y."/>
            <person name="Uchino A."/>
            <person name="Tanaka F."/>
            <person name="Urashima Y."/>
            <person name="Miura S."/>
            <person name="Sakamoto M."/>
            <person name="Ohkuma M."/>
            <person name="Tohno M."/>
        </authorList>
    </citation>
    <scope>NUCLEOTIDE SEQUENCE</scope>
    <source>
        <strain evidence="2">D1-1</strain>
    </source>
</reference>
<dbReference type="PANTHER" id="PTHR10724:SF10">
    <property type="entry name" value="S1 RNA-BINDING DOMAIN-CONTAINING PROTEIN 1"/>
    <property type="match status" value="1"/>
</dbReference>
<dbReference type="GO" id="GO:0005737">
    <property type="term" value="C:cytoplasm"/>
    <property type="evidence" value="ECO:0007669"/>
    <property type="project" value="UniProtKB-ARBA"/>
</dbReference>
<dbReference type="InterPro" id="IPR010994">
    <property type="entry name" value="RuvA_2-like"/>
</dbReference>
<dbReference type="FunFam" id="1.10.150.310:FF:000001">
    <property type="entry name" value="RNA-binding transcriptional accessory protein"/>
    <property type="match status" value="1"/>
</dbReference>
<dbReference type="FunFam" id="3.30.420.140:FF:000001">
    <property type="entry name" value="RNA-binding transcriptional accessory protein"/>
    <property type="match status" value="1"/>
</dbReference>
<dbReference type="Pfam" id="PF17674">
    <property type="entry name" value="HHH_9"/>
    <property type="match status" value="1"/>
</dbReference>
<accession>A0A9W5XYL0</accession>
<organism evidence="2 3">
    <name type="scientific">Clostridium folliculivorans</name>
    <dbReference type="NCBI Taxonomy" id="2886038"/>
    <lineage>
        <taxon>Bacteria</taxon>
        <taxon>Bacillati</taxon>
        <taxon>Bacillota</taxon>
        <taxon>Clostridia</taxon>
        <taxon>Eubacteriales</taxon>
        <taxon>Clostridiaceae</taxon>
        <taxon>Clostridium</taxon>
    </lineage>
</organism>
<dbReference type="InterPro" id="IPR012337">
    <property type="entry name" value="RNaseH-like_sf"/>
</dbReference>
<dbReference type="Gene3D" id="3.30.420.140">
    <property type="entry name" value="YqgF/RNase H-like domain"/>
    <property type="match status" value="1"/>
</dbReference>
<dbReference type="Gene3D" id="2.40.50.140">
    <property type="entry name" value="Nucleic acid-binding proteins"/>
    <property type="match status" value="1"/>
</dbReference>
<dbReference type="SUPFAM" id="SSF50249">
    <property type="entry name" value="Nucleic acid-binding proteins"/>
    <property type="match status" value="1"/>
</dbReference>
<dbReference type="RefSeq" id="WP_261850428.1">
    <property type="nucleotide sequence ID" value="NZ_BQXY01000001.1"/>
</dbReference>
<dbReference type="EMBL" id="BQXY01000001">
    <property type="protein sequence ID" value="GKU23337.1"/>
    <property type="molecule type" value="Genomic_DNA"/>
</dbReference>
<dbReference type="InterPro" id="IPR006641">
    <property type="entry name" value="YqgF/RNaseH-like_dom"/>
</dbReference>
<dbReference type="InterPro" id="IPR055179">
    <property type="entry name" value="Tex-like_central_region"/>
</dbReference>
<keyword evidence="3" id="KW-1185">Reference proteome</keyword>
<dbReference type="CDD" id="cd05685">
    <property type="entry name" value="S1_Tex"/>
    <property type="match status" value="1"/>
</dbReference>
<feature type="domain" description="S1 motif" evidence="1">
    <location>
        <begin position="648"/>
        <end position="717"/>
    </location>
</feature>
<proteinExistence type="predicted"/>
<dbReference type="SUPFAM" id="SSF158832">
    <property type="entry name" value="Tex N-terminal region-like"/>
    <property type="match status" value="1"/>
</dbReference>
<dbReference type="InterPro" id="IPR044146">
    <property type="entry name" value="S1_Tex"/>
</dbReference>
<dbReference type="InterPro" id="IPR023319">
    <property type="entry name" value="Tex-like_HTH_dom_sf"/>
</dbReference>
<dbReference type="Pfam" id="PF09371">
    <property type="entry name" value="Tex_N"/>
    <property type="match status" value="1"/>
</dbReference>
<dbReference type="InterPro" id="IPR041692">
    <property type="entry name" value="HHH_9"/>
</dbReference>
<dbReference type="Pfam" id="PF16921">
    <property type="entry name" value="Tex_YqgF"/>
    <property type="match status" value="1"/>
</dbReference>
<comment type="caution">
    <text evidence="2">The sequence shown here is derived from an EMBL/GenBank/DDBJ whole genome shotgun (WGS) entry which is preliminary data.</text>
</comment>
<dbReference type="InterPro" id="IPR018974">
    <property type="entry name" value="Tex-like_N"/>
</dbReference>
<dbReference type="SMART" id="SM00316">
    <property type="entry name" value="S1"/>
    <property type="match status" value="1"/>
</dbReference>
<dbReference type="InterPro" id="IPR012340">
    <property type="entry name" value="NA-bd_OB-fold"/>
</dbReference>
<dbReference type="PANTHER" id="PTHR10724">
    <property type="entry name" value="30S RIBOSOMAL PROTEIN S1"/>
    <property type="match status" value="1"/>
</dbReference>
<dbReference type="InterPro" id="IPR032639">
    <property type="entry name" value="Tex_YqgF"/>
</dbReference>
<dbReference type="InterPro" id="IPR023323">
    <property type="entry name" value="Tex-like_dom_sf"/>
</dbReference>
<name>A0A9W5XYL0_9CLOT</name>
<dbReference type="FunFam" id="1.10.10.650:FF:000001">
    <property type="entry name" value="S1 RNA-binding domain 1"/>
    <property type="match status" value="1"/>
</dbReference>
<dbReference type="GO" id="GO:0003729">
    <property type="term" value="F:mRNA binding"/>
    <property type="evidence" value="ECO:0007669"/>
    <property type="project" value="UniProtKB-ARBA"/>
</dbReference>
<dbReference type="Pfam" id="PF12836">
    <property type="entry name" value="HHH_3"/>
    <property type="match status" value="1"/>
</dbReference>
<gene>
    <name evidence="2" type="ORF">CFOLD11_01630</name>
</gene>
<dbReference type="AlphaFoldDB" id="A0A9W5XYL0"/>
<evidence type="ECO:0000313" key="3">
    <source>
        <dbReference type="Proteomes" id="UP001057868"/>
    </source>
</evidence>
<dbReference type="GO" id="GO:0006412">
    <property type="term" value="P:translation"/>
    <property type="evidence" value="ECO:0007669"/>
    <property type="project" value="TreeGrafter"/>
</dbReference>
<dbReference type="GO" id="GO:0003735">
    <property type="term" value="F:structural constituent of ribosome"/>
    <property type="evidence" value="ECO:0007669"/>
    <property type="project" value="TreeGrafter"/>
</dbReference>